<proteinExistence type="predicted"/>
<reference evidence="1 2" key="1">
    <citation type="submission" date="2022-03" db="EMBL/GenBank/DDBJ databases">
        <authorList>
            <person name="Nunn A."/>
            <person name="Chopra R."/>
            <person name="Nunn A."/>
            <person name="Contreras Garrido A."/>
        </authorList>
    </citation>
    <scope>NUCLEOTIDE SEQUENCE [LARGE SCALE GENOMIC DNA]</scope>
</reference>
<gene>
    <name evidence="1" type="ORF">TAV2_LOCUS19866</name>
</gene>
<dbReference type="Proteomes" id="UP000836841">
    <property type="component" value="Chromosome 6"/>
</dbReference>
<dbReference type="AlphaFoldDB" id="A0AAU9SPR0"/>
<sequence>MVRTVLVAEIPLVPGHTKFLVMRRNVIATQVGAVGSRHIKLLPSLKKKSIHLNEYSKGGENHKDEKRKTCCRDSNFIIPFDILCN</sequence>
<evidence type="ECO:0000313" key="1">
    <source>
        <dbReference type="EMBL" id="CAH2070467.1"/>
    </source>
</evidence>
<keyword evidence="2" id="KW-1185">Reference proteome</keyword>
<evidence type="ECO:0000313" key="2">
    <source>
        <dbReference type="Proteomes" id="UP000836841"/>
    </source>
</evidence>
<name>A0AAU9SPR0_THLAR</name>
<protein>
    <submittedName>
        <fullName evidence="1">Uncharacterized protein</fullName>
    </submittedName>
</protein>
<dbReference type="EMBL" id="OU466862">
    <property type="protein sequence ID" value="CAH2070467.1"/>
    <property type="molecule type" value="Genomic_DNA"/>
</dbReference>
<accession>A0AAU9SPR0</accession>
<organism evidence="1 2">
    <name type="scientific">Thlaspi arvense</name>
    <name type="common">Field penny-cress</name>
    <dbReference type="NCBI Taxonomy" id="13288"/>
    <lineage>
        <taxon>Eukaryota</taxon>
        <taxon>Viridiplantae</taxon>
        <taxon>Streptophyta</taxon>
        <taxon>Embryophyta</taxon>
        <taxon>Tracheophyta</taxon>
        <taxon>Spermatophyta</taxon>
        <taxon>Magnoliopsida</taxon>
        <taxon>eudicotyledons</taxon>
        <taxon>Gunneridae</taxon>
        <taxon>Pentapetalae</taxon>
        <taxon>rosids</taxon>
        <taxon>malvids</taxon>
        <taxon>Brassicales</taxon>
        <taxon>Brassicaceae</taxon>
        <taxon>Thlaspideae</taxon>
        <taxon>Thlaspi</taxon>
    </lineage>
</organism>